<evidence type="ECO:0000313" key="10">
    <source>
        <dbReference type="EMBL" id="CAB3368781.1"/>
    </source>
</evidence>
<dbReference type="PANTHER" id="PTHR23506:SF26">
    <property type="entry name" value="MFS-TYPE TRANSPORTER SLC18B1"/>
    <property type="match status" value="1"/>
</dbReference>
<sequence length="369" mass="38703">MYLPNLGPRFVYNAGIFVTAISCILFGVLDYVEDHASFLALSFAVRIVEALGSAGTLTATFSIIAAEFPESVATTFASLETFFGLGLIVGPTVGGVLYQFGGFVLPFLVTGIVLLVGGIVSVLLLPGETIQLDASSVVASRNSGLFAILKVPSVALSGASIVASSMSLGFIAATLEPHLRQFNLSPVLMGFMFIISGAMYAMVAPFAGFLCDRGVGPKVLASVGNFCIAFSYFLIGPSPFFAMDTVLWMVIIGLMIHGTGIGFSLVTAFIGALQSAVKNGFSNDISTYAMVSGLWASAFALGAFVGPSIGGVMLDLVGFRWGTLVVIGTHALSFIAHIIFIQTESPRPKYTEIGTDDIRPLLKATQVRA</sequence>
<evidence type="ECO:0000256" key="4">
    <source>
        <dbReference type="ARBA" id="ARBA00022692"/>
    </source>
</evidence>
<comment type="similarity">
    <text evidence="2">Belongs to the major facilitator superfamily. Vesicular transporter family.</text>
</comment>
<feature type="transmembrane region" description="Helical" evidence="8">
    <location>
        <begin position="247"/>
        <end position="273"/>
    </location>
</feature>
<dbReference type="PRINTS" id="PR01035">
    <property type="entry name" value="TCRTETA"/>
</dbReference>
<dbReference type="InterPro" id="IPR011701">
    <property type="entry name" value="MFS"/>
</dbReference>
<dbReference type="Proteomes" id="UP000494165">
    <property type="component" value="Unassembled WGS sequence"/>
</dbReference>
<evidence type="ECO:0000256" key="3">
    <source>
        <dbReference type="ARBA" id="ARBA00022448"/>
    </source>
</evidence>
<dbReference type="InterPro" id="IPR036259">
    <property type="entry name" value="MFS_trans_sf"/>
</dbReference>
<dbReference type="GO" id="GO:0022857">
    <property type="term" value="F:transmembrane transporter activity"/>
    <property type="evidence" value="ECO:0007669"/>
    <property type="project" value="InterPro"/>
</dbReference>
<dbReference type="InterPro" id="IPR001958">
    <property type="entry name" value="Tet-R_TetA/multi-R_MdtG-like"/>
</dbReference>
<name>A0A8S1CL75_9INSE</name>
<dbReference type="PANTHER" id="PTHR23506">
    <property type="entry name" value="GH10249P"/>
    <property type="match status" value="1"/>
</dbReference>
<dbReference type="OrthoDB" id="446368at2759"/>
<feature type="transmembrane region" description="Helical" evidence="8">
    <location>
        <begin position="145"/>
        <end position="175"/>
    </location>
</feature>
<gene>
    <name evidence="10" type="ORF">CLODIP_2_CD00877</name>
</gene>
<feature type="transmembrane region" description="Helical" evidence="8">
    <location>
        <begin position="12"/>
        <end position="32"/>
    </location>
</feature>
<evidence type="ECO:0000313" key="11">
    <source>
        <dbReference type="Proteomes" id="UP000494165"/>
    </source>
</evidence>
<dbReference type="SUPFAM" id="SSF103473">
    <property type="entry name" value="MFS general substrate transporter"/>
    <property type="match status" value="1"/>
</dbReference>
<evidence type="ECO:0000256" key="2">
    <source>
        <dbReference type="ARBA" id="ARBA00006829"/>
    </source>
</evidence>
<dbReference type="AlphaFoldDB" id="A0A8S1CL75"/>
<dbReference type="GO" id="GO:0016020">
    <property type="term" value="C:membrane"/>
    <property type="evidence" value="ECO:0007669"/>
    <property type="project" value="UniProtKB-SubCell"/>
</dbReference>
<dbReference type="InterPro" id="IPR050930">
    <property type="entry name" value="MFS_Vesicular_Transporter"/>
</dbReference>
<protein>
    <recommendedName>
        <fullName evidence="9">Major facilitator superfamily (MFS) profile domain-containing protein</fullName>
    </recommendedName>
</protein>
<feature type="transmembrane region" description="Helical" evidence="8">
    <location>
        <begin position="76"/>
        <end position="98"/>
    </location>
</feature>
<keyword evidence="3" id="KW-0813">Transport</keyword>
<feature type="transmembrane region" description="Helical" evidence="8">
    <location>
        <begin position="285"/>
        <end position="309"/>
    </location>
</feature>
<comment type="subcellular location">
    <subcellularLocation>
        <location evidence="1">Membrane</location>
        <topology evidence="1">Multi-pass membrane protein</topology>
    </subcellularLocation>
</comment>
<keyword evidence="11" id="KW-1185">Reference proteome</keyword>
<evidence type="ECO:0000256" key="6">
    <source>
        <dbReference type="ARBA" id="ARBA00022989"/>
    </source>
</evidence>
<comment type="caution">
    <text evidence="10">The sequence shown here is derived from an EMBL/GenBank/DDBJ whole genome shotgun (WGS) entry which is preliminary data.</text>
</comment>
<evidence type="ECO:0000259" key="9">
    <source>
        <dbReference type="PROSITE" id="PS50850"/>
    </source>
</evidence>
<evidence type="ECO:0000256" key="8">
    <source>
        <dbReference type="SAM" id="Phobius"/>
    </source>
</evidence>
<dbReference type="PROSITE" id="PS50850">
    <property type="entry name" value="MFS"/>
    <property type="match status" value="1"/>
</dbReference>
<keyword evidence="6 8" id="KW-1133">Transmembrane helix</keyword>
<feature type="transmembrane region" description="Helical" evidence="8">
    <location>
        <begin position="38"/>
        <end position="64"/>
    </location>
</feature>
<organism evidence="10 11">
    <name type="scientific">Cloeon dipterum</name>
    <dbReference type="NCBI Taxonomy" id="197152"/>
    <lineage>
        <taxon>Eukaryota</taxon>
        <taxon>Metazoa</taxon>
        <taxon>Ecdysozoa</taxon>
        <taxon>Arthropoda</taxon>
        <taxon>Hexapoda</taxon>
        <taxon>Insecta</taxon>
        <taxon>Pterygota</taxon>
        <taxon>Palaeoptera</taxon>
        <taxon>Ephemeroptera</taxon>
        <taxon>Pisciforma</taxon>
        <taxon>Baetidae</taxon>
        <taxon>Cloeon</taxon>
    </lineage>
</organism>
<keyword evidence="7 8" id="KW-0472">Membrane</keyword>
<feature type="transmembrane region" description="Helical" evidence="8">
    <location>
        <begin position="187"/>
        <end position="207"/>
    </location>
</feature>
<evidence type="ECO:0000256" key="5">
    <source>
        <dbReference type="ARBA" id="ARBA00022775"/>
    </source>
</evidence>
<reference evidence="10 11" key="1">
    <citation type="submission" date="2020-04" db="EMBL/GenBank/DDBJ databases">
        <authorList>
            <person name="Alioto T."/>
            <person name="Alioto T."/>
            <person name="Gomez Garrido J."/>
        </authorList>
    </citation>
    <scope>NUCLEOTIDE SEQUENCE [LARGE SCALE GENOMIC DNA]</scope>
</reference>
<dbReference type="Gene3D" id="1.20.1250.20">
    <property type="entry name" value="MFS general substrate transporter like domains"/>
    <property type="match status" value="2"/>
</dbReference>
<feature type="transmembrane region" description="Helical" evidence="8">
    <location>
        <begin position="219"/>
        <end position="235"/>
    </location>
</feature>
<feature type="transmembrane region" description="Helical" evidence="8">
    <location>
        <begin position="321"/>
        <end position="341"/>
    </location>
</feature>
<keyword evidence="4 8" id="KW-0812">Transmembrane</keyword>
<feature type="transmembrane region" description="Helical" evidence="8">
    <location>
        <begin position="104"/>
        <end position="125"/>
    </location>
</feature>
<dbReference type="EMBL" id="CADEPI010000039">
    <property type="protein sequence ID" value="CAB3368781.1"/>
    <property type="molecule type" value="Genomic_DNA"/>
</dbReference>
<keyword evidence="5" id="KW-0532">Neurotransmitter transport</keyword>
<dbReference type="InterPro" id="IPR020846">
    <property type="entry name" value="MFS_dom"/>
</dbReference>
<feature type="domain" description="Major facilitator superfamily (MFS) profile" evidence="9">
    <location>
        <begin position="1"/>
        <end position="346"/>
    </location>
</feature>
<proteinExistence type="inferred from homology"/>
<accession>A0A8S1CL75</accession>
<evidence type="ECO:0000256" key="7">
    <source>
        <dbReference type="ARBA" id="ARBA00023136"/>
    </source>
</evidence>
<evidence type="ECO:0000256" key="1">
    <source>
        <dbReference type="ARBA" id="ARBA00004141"/>
    </source>
</evidence>
<dbReference type="Pfam" id="PF07690">
    <property type="entry name" value="MFS_1"/>
    <property type="match status" value="1"/>
</dbReference>